<feature type="non-terminal residue" evidence="2">
    <location>
        <position position="1"/>
    </location>
</feature>
<evidence type="ECO:0007829" key="5">
    <source>
        <dbReference type="ProteomicsDB" id="A0A0N7KL48"/>
    </source>
</evidence>
<dbReference type="InterPro" id="IPR039869">
    <property type="entry name" value="UBTD1/2"/>
</dbReference>
<dbReference type="Proteomes" id="UP000059680">
    <property type="component" value="Chromosome 5"/>
</dbReference>
<evidence type="ECO:0007829" key="4">
    <source>
        <dbReference type="PeptideAtlas" id="A0A0N7KL48"/>
    </source>
</evidence>
<dbReference type="Gramene" id="Os05t0529400-02">
    <property type="protein sequence ID" value="Os05t0529400-02"/>
    <property type="gene ID" value="Os05g0529400"/>
</dbReference>
<name>A0A0N7KL48_ORYSJ</name>
<dbReference type="Pfam" id="PF16455">
    <property type="entry name" value="UBD"/>
    <property type="match status" value="1"/>
</dbReference>
<organism evidence="2 3">
    <name type="scientific">Oryza sativa subsp. japonica</name>
    <name type="common">Rice</name>
    <dbReference type="NCBI Taxonomy" id="39947"/>
    <lineage>
        <taxon>Eukaryota</taxon>
        <taxon>Viridiplantae</taxon>
        <taxon>Streptophyta</taxon>
        <taxon>Embryophyta</taxon>
        <taxon>Tracheophyta</taxon>
        <taxon>Spermatophyta</taxon>
        <taxon>Magnoliopsida</taxon>
        <taxon>Liliopsida</taxon>
        <taxon>Poales</taxon>
        <taxon>Poaceae</taxon>
        <taxon>BOP clade</taxon>
        <taxon>Oryzoideae</taxon>
        <taxon>Oryzeae</taxon>
        <taxon>Oryzinae</taxon>
        <taxon>Oryza</taxon>
        <taxon>Oryza sativa</taxon>
    </lineage>
</organism>
<protein>
    <submittedName>
        <fullName evidence="2">Os05g0529400 protein</fullName>
    </submittedName>
</protein>
<evidence type="ECO:0000313" key="2">
    <source>
        <dbReference type="EMBL" id="BAS95017.1"/>
    </source>
</evidence>
<gene>
    <name evidence="2" type="ordered locus">Os05g0529400</name>
    <name evidence="2" type="ORF">OSNPB_050529400</name>
</gene>
<reference evidence="2 3" key="3">
    <citation type="journal article" date="2013" name="Rice">
        <title>Improvement of the Oryza sativa Nipponbare reference genome using next generation sequence and optical map data.</title>
        <authorList>
            <person name="Kawahara Y."/>
            <person name="de la Bastide M."/>
            <person name="Hamilton J.P."/>
            <person name="Kanamori H."/>
            <person name="McCombie W.R."/>
            <person name="Ouyang S."/>
            <person name="Schwartz D.C."/>
            <person name="Tanaka T."/>
            <person name="Wu J."/>
            <person name="Zhou S."/>
            <person name="Childs K.L."/>
            <person name="Davidson R.M."/>
            <person name="Lin H."/>
            <person name="Quesada-Ocampo L."/>
            <person name="Vaillancourt B."/>
            <person name="Sakai H."/>
            <person name="Lee S.S."/>
            <person name="Kim J."/>
            <person name="Numa H."/>
            <person name="Itoh T."/>
            <person name="Buell C.R."/>
            <person name="Matsumoto T."/>
        </authorList>
    </citation>
    <scope>NUCLEOTIDE SEQUENCE [LARGE SCALE GENOMIC DNA]</scope>
    <source>
        <strain evidence="3">cv. Nipponbare</strain>
    </source>
</reference>
<reference evidence="2 3" key="2">
    <citation type="journal article" date="2013" name="Plant Cell Physiol.">
        <title>Rice Annotation Project Database (RAP-DB): an integrative and interactive database for rice genomics.</title>
        <authorList>
            <person name="Sakai H."/>
            <person name="Lee S.S."/>
            <person name="Tanaka T."/>
            <person name="Numa H."/>
            <person name="Kim J."/>
            <person name="Kawahara Y."/>
            <person name="Wakimoto H."/>
            <person name="Yang C.C."/>
            <person name="Iwamoto M."/>
            <person name="Abe T."/>
            <person name="Yamada Y."/>
            <person name="Muto A."/>
            <person name="Inokuchi H."/>
            <person name="Ikemura T."/>
            <person name="Matsumoto T."/>
            <person name="Sasaki T."/>
            <person name="Itoh T."/>
        </authorList>
    </citation>
    <scope>NUCLEOTIDE SEQUENCE [LARGE SCALE GENOMIC DNA]</scope>
    <source>
        <strain evidence="3">cv. Nipponbare</strain>
    </source>
</reference>
<dbReference type="AlphaFoldDB" id="A0A0N7KL48"/>
<dbReference type="ExpressionAtlas" id="A0A0N7KL48">
    <property type="expression patterns" value="baseline and differential"/>
</dbReference>
<dbReference type="EMBL" id="AP014961">
    <property type="protein sequence ID" value="BAS95017.1"/>
    <property type="molecule type" value="Genomic_DNA"/>
</dbReference>
<keyword evidence="4 5" id="KW-1267">Proteomics identification</keyword>
<dbReference type="PANTHER" id="PTHR13609">
    <property type="entry name" value="UBIQUITIN DOMAIN CONTAINING 1 PROTEIN-RELATED"/>
    <property type="match status" value="1"/>
</dbReference>
<dbReference type="InterPro" id="IPR032752">
    <property type="entry name" value="DC-UbP/UBTD2_N"/>
</dbReference>
<keyword evidence="3" id="KW-1185">Reference proteome</keyword>
<reference evidence="3" key="1">
    <citation type="journal article" date="2005" name="Nature">
        <title>The map-based sequence of the rice genome.</title>
        <authorList>
            <consortium name="International rice genome sequencing project (IRGSP)"/>
            <person name="Matsumoto T."/>
            <person name="Wu J."/>
            <person name="Kanamori H."/>
            <person name="Katayose Y."/>
            <person name="Fujisawa M."/>
            <person name="Namiki N."/>
            <person name="Mizuno H."/>
            <person name="Yamamoto K."/>
            <person name="Antonio B.A."/>
            <person name="Baba T."/>
            <person name="Sakata K."/>
            <person name="Nagamura Y."/>
            <person name="Aoki H."/>
            <person name="Arikawa K."/>
            <person name="Arita K."/>
            <person name="Bito T."/>
            <person name="Chiden Y."/>
            <person name="Fujitsuka N."/>
            <person name="Fukunaka R."/>
            <person name="Hamada M."/>
            <person name="Harada C."/>
            <person name="Hayashi A."/>
            <person name="Hijishita S."/>
            <person name="Honda M."/>
            <person name="Hosokawa S."/>
            <person name="Ichikawa Y."/>
            <person name="Idonuma A."/>
            <person name="Iijima M."/>
            <person name="Ikeda M."/>
            <person name="Ikeno M."/>
            <person name="Ito K."/>
            <person name="Ito S."/>
            <person name="Ito T."/>
            <person name="Ito Y."/>
            <person name="Ito Y."/>
            <person name="Iwabuchi A."/>
            <person name="Kamiya K."/>
            <person name="Karasawa W."/>
            <person name="Kurita K."/>
            <person name="Katagiri S."/>
            <person name="Kikuta A."/>
            <person name="Kobayashi H."/>
            <person name="Kobayashi N."/>
            <person name="Machita K."/>
            <person name="Maehara T."/>
            <person name="Masukawa M."/>
            <person name="Mizubayashi T."/>
            <person name="Mukai Y."/>
            <person name="Nagasaki H."/>
            <person name="Nagata Y."/>
            <person name="Naito S."/>
            <person name="Nakashima M."/>
            <person name="Nakama Y."/>
            <person name="Nakamichi Y."/>
            <person name="Nakamura M."/>
            <person name="Meguro A."/>
            <person name="Negishi M."/>
            <person name="Ohta I."/>
            <person name="Ohta T."/>
            <person name="Okamoto M."/>
            <person name="Ono N."/>
            <person name="Saji S."/>
            <person name="Sakaguchi M."/>
            <person name="Sakai K."/>
            <person name="Shibata M."/>
            <person name="Shimokawa T."/>
            <person name="Song J."/>
            <person name="Takazaki Y."/>
            <person name="Terasawa K."/>
            <person name="Tsugane M."/>
            <person name="Tsuji K."/>
            <person name="Ueda S."/>
            <person name="Waki K."/>
            <person name="Yamagata H."/>
            <person name="Yamamoto M."/>
            <person name="Yamamoto S."/>
            <person name="Yamane H."/>
            <person name="Yoshiki S."/>
            <person name="Yoshihara R."/>
            <person name="Yukawa K."/>
            <person name="Zhong H."/>
            <person name="Yano M."/>
            <person name="Yuan Q."/>
            <person name="Ouyang S."/>
            <person name="Liu J."/>
            <person name="Jones K.M."/>
            <person name="Gansberger K."/>
            <person name="Moffat K."/>
            <person name="Hill J."/>
            <person name="Bera J."/>
            <person name="Fadrosh D."/>
            <person name="Jin S."/>
            <person name="Johri S."/>
            <person name="Kim M."/>
            <person name="Overton L."/>
            <person name="Reardon M."/>
            <person name="Tsitrin T."/>
            <person name="Vuong H."/>
            <person name="Weaver B."/>
            <person name="Ciecko A."/>
            <person name="Tallon L."/>
            <person name="Jackson J."/>
            <person name="Pai G."/>
            <person name="Aken S.V."/>
            <person name="Utterback T."/>
            <person name="Reidmuller S."/>
            <person name="Feldblyum T."/>
            <person name="Hsiao J."/>
            <person name="Zismann V."/>
            <person name="Iobst S."/>
            <person name="de Vazeille A.R."/>
            <person name="Buell C.R."/>
            <person name="Ying K."/>
            <person name="Li Y."/>
            <person name="Lu T."/>
            <person name="Huang Y."/>
            <person name="Zhao Q."/>
            <person name="Feng Q."/>
            <person name="Zhang L."/>
            <person name="Zhu J."/>
            <person name="Weng Q."/>
            <person name="Mu J."/>
            <person name="Lu Y."/>
            <person name="Fan D."/>
            <person name="Liu Y."/>
            <person name="Guan J."/>
            <person name="Zhang Y."/>
            <person name="Yu S."/>
            <person name="Liu X."/>
            <person name="Zhang Y."/>
            <person name="Hong G."/>
            <person name="Han B."/>
            <person name="Choisne N."/>
            <person name="Demange N."/>
            <person name="Orjeda G."/>
            <person name="Samain S."/>
            <person name="Cattolico L."/>
            <person name="Pelletier E."/>
            <person name="Couloux A."/>
            <person name="Segurens B."/>
            <person name="Wincker P."/>
            <person name="D'Hont A."/>
            <person name="Scarpelli C."/>
            <person name="Weissenbach J."/>
            <person name="Salanoubat M."/>
            <person name="Quetier F."/>
            <person name="Yu Y."/>
            <person name="Kim H.R."/>
            <person name="Rambo T."/>
            <person name="Currie J."/>
            <person name="Collura K."/>
            <person name="Luo M."/>
            <person name="Yang T."/>
            <person name="Ammiraju J.S.S."/>
            <person name="Engler F."/>
            <person name="Soderlund C."/>
            <person name="Wing R.A."/>
            <person name="Palmer L.E."/>
            <person name="de la Bastide M."/>
            <person name="Spiegel L."/>
            <person name="Nascimento L."/>
            <person name="Zutavern T."/>
            <person name="O'Shaughnessy A."/>
            <person name="Dike S."/>
            <person name="Dedhia N."/>
            <person name="Preston R."/>
            <person name="Balija V."/>
            <person name="McCombie W.R."/>
            <person name="Chow T."/>
            <person name="Chen H."/>
            <person name="Chung M."/>
            <person name="Chen C."/>
            <person name="Shaw J."/>
            <person name="Wu H."/>
            <person name="Hsiao K."/>
            <person name="Chao Y."/>
            <person name="Chu M."/>
            <person name="Cheng C."/>
            <person name="Hour A."/>
            <person name="Lee P."/>
            <person name="Lin S."/>
            <person name="Lin Y."/>
            <person name="Liou J."/>
            <person name="Liu S."/>
            <person name="Hsing Y."/>
            <person name="Raghuvanshi S."/>
            <person name="Mohanty A."/>
            <person name="Bharti A.K."/>
            <person name="Gaur A."/>
            <person name="Gupta V."/>
            <person name="Kumar D."/>
            <person name="Ravi V."/>
            <person name="Vij S."/>
            <person name="Kapur A."/>
            <person name="Khurana P."/>
            <person name="Khurana P."/>
            <person name="Khurana J.P."/>
            <person name="Tyagi A.K."/>
            <person name="Gaikwad K."/>
            <person name="Singh A."/>
            <person name="Dalal V."/>
            <person name="Srivastava S."/>
            <person name="Dixit A."/>
            <person name="Pal A.K."/>
            <person name="Ghazi I.A."/>
            <person name="Yadav M."/>
            <person name="Pandit A."/>
            <person name="Bhargava A."/>
            <person name="Sureshbabu K."/>
            <person name="Batra K."/>
            <person name="Sharma T.R."/>
            <person name="Mohapatra T."/>
            <person name="Singh N.K."/>
            <person name="Messing J."/>
            <person name="Nelson A.B."/>
            <person name="Fuks G."/>
            <person name="Kavchok S."/>
            <person name="Keizer G."/>
            <person name="Linton E."/>
            <person name="Llaca V."/>
            <person name="Song R."/>
            <person name="Tanyolac B."/>
            <person name="Young S."/>
            <person name="Ho-Il K."/>
            <person name="Hahn J.H."/>
            <person name="Sangsakoo G."/>
            <person name="Vanavichit A."/>
            <person name="de Mattos Luiz.A.T."/>
            <person name="Zimmer P.D."/>
            <person name="Malone G."/>
            <person name="Dellagostin O."/>
            <person name="de Oliveira A.C."/>
            <person name="Bevan M."/>
            <person name="Bancroft I."/>
            <person name="Minx P."/>
            <person name="Cordum H."/>
            <person name="Wilson R."/>
            <person name="Cheng Z."/>
            <person name="Jin W."/>
            <person name="Jiang J."/>
            <person name="Leong S.A."/>
            <person name="Iwama H."/>
            <person name="Gojobori T."/>
            <person name="Itoh T."/>
            <person name="Niimura Y."/>
            <person name="Fujii Y."/>
            <person name="Habara T."/>
            <person name="Sakai H."/>
            <person name="Sato Y."/>
            <person name="Wilson G."/>
            <person name="Kumar K."/>
            <person name="McCouch S."/>
            <person name="Juretic N."/>
            <person name="Hoen D."/>
            <person name="Wright S."/>
            <person name="Bruskiewich R."/>
            <person name="Bureau T."/>
            <person name="Miyao A."/>
            <person name="Hirochika H."/>
            <person name="Nishikawa T."/>
            <person name="Kadowaki K."/>
            <person name="Sugiura M."/>
            <person name="Burr B."/>
            <person name="Sasaki T."/>
        </authorList>
    </citation>
    <scope>NUCLEOTIDE SEQUENCE [LARGE SCALE GENOMIC DNA]</scope>
    <source>
        <strain evidence="3">cv. Nipponbare</strain>
    </source>
</reference>
<proteinExistence type="evidence at protein level"/>
<sequence length="49" mass="5750">TFFFNAENSKKLKKPKPWKHTQAITPTQLSKMREEFWDTAPHYGGQKGI</sequence>
<feature type="domain" description="DC-UbP/UBTD2 N-terminal" evidence="1">
    <location>
        <begin position="9"/>
        <end position="49"/>
    </location>
</feature>
<evidence type="ECO:0000259" key="1">
    <source>
        <dbReference type="Pfam" id="PF16455"/>
    </source>
</evidence>
<evidence type="ECO:0000313" key="3">
    <source>
        <dbReference type="Proteomes" id="UP000059680"/>
    </source>
</evidence>
<accession>A0A0N7KL48</accession>